<dbReference type="EMBL" id="CADIKF010000034">
    <property type="protein sequence ID" value="CAB3763308.1"/>
    <property type="molecule type" value="Genomic_DNA"/>
</dbReference>
<dbReference type="AlphaFoldDB" id="A0A6J5E9Z5"/>
<evidence type="ECO:0000256" key="2">
    <source>
        <dbReference type="SAM" id="Phobius"/>
    </source>
</evidence>
<gene>
    <name evidence="3" type="ORF">LMG29739_04073</name>
</gene>
<keyword evidence="2" id="KW-0472">Membrane</keyword>
<evidence type="ECO:0000313" key="4">
    <source>
        <dbReference type="Proteomes" id="UP000494329"/>
    </source>
</evidence>
<proteinExistence type="predicted"/>
<evidence type="ECO:0000256" key="1">
    <source>
        <dbReference type="SAM" id="MobiDB-lite"/>
    </source>
</evidence>
<name>A0A6J5E9Z5_9BURK</name>
<accession>A0A6J5E9Z5</accession>
<keyword evidence="4" id="KW-1185">Reference proteome</keyword>
<organism evidence="3 4">
    <name type="scientific">Paraburkholderia solisilvae</name>
    <dbReference type="NCBI Taxonomy" id="624376"/>
    <lineage>
        <taxon>Bacteria</taxon>
        <taxon>Pseudomonadati</taxon>
        <taxon>Pseudomonadota</taxon>
        <taxon>Betaproteobacteria</taxon>
        <taxon>Burkholderiales</taxon>
        <taxon>Burkholderiaceae</taxon>
        <taxon>Paraburkholderia</taxon>
    </lineage>
</organism>
<keyword evidence="2" id="KW-1133">Transmembrane helix</keyword>
<protein>
    <submittedName>
        <fullName evidence="3">Uncharacterized protein</fullName>
    </submittedName>
</protein>
<evidence type="ECO:0000313" key="3">
    <source>
        <dbReference type="EMBL" id="CAB3763308.1"/>
    </source>
</evidence>
<dbReference type="RefSeq" id="WP_175112916.1">
    <property type="nucleotide sequence ID" value="NZ_CADIKF010000034.1"/>
</dbReference>
<sequence length="233" mass="25621">MKCPTLRFGAAVRPRRVRPVWLGGFNLLPHRQRSARAERRRRVVVACAAMVAGTVAVLALAAWQAVDRMKLDAQRTSFERSLAQLAAPLAEHARLTRDANDARMRIARAATLSEPLAHLLALLDALSRERDEQVAVLQLRQRDHETELLATARDHAAPAAWVKRLGAIRGVKDAEVKDLRRAATPARGALQNASGAIEFSARLSWNGAREPTPRRPVPADARPVQSGNMRGVK</sequence>
<feature type="transmembrane region" description="Helical" evidence="2">
    <location>
        <begin position="43"/>
        <end position="66"/>
    </location>
</feature>
<reference evidence="3 4" key="1">
    <citation type="submission" date="2020-04" db="EMBL/GenBank/DDBJ databases">
        <authorList>
            <person name="De Canck E."/>
        </authorList>
    </citation>
    <scope>NUCLEOTIDE SEQUENCE [LARGE SCALE GENOMIC DNA]</scope>
    <source>
        <strain evidence="3 4">LMG 29739</strain>
    </source>
</reference>
<keyword evidence="2" id="KW-0812">Transmembrane</keyword>
<feature type="region of interest" description="Disordered" evidence="1">
    <location>
        <begin position="204"/>
        <end position="233"/>
    </location>
</feature>
<dbReference type="Proteomes" id="UP000494329">
    <property type="component" value="Unassembled WGS sequence"/>
</dbReference>